<name>A0A381QJV9_9ZZZZ</name>
<evidence type="ECO:0000313" key="1">
    <source>
        <dbReference type="EMBL" id="SUZ79631.1"/>
    </source>
</evidence>
<evidence type="ECO:0008006" key="2">
    <source>
        <dbReference type="Google" id="ProtNLM"/>
    </source>
</evidence>
<dbReference type="InterPro" id="IPR036704">
    <property type="entry name" value="RraA/RraA-like_sf"/>
</dbReference>
<dbReference type="PANTHER" id="PTHR33254:SF16">
    <property type="entry name" value="BLR3842 PROTEIN"/>
    <property type="match status" value="1"/>
</dbReference>
<dbReference type="AlphaFoldDB" id="A0A381QJV9"/>
<dbReference type="EMBL" id="UINC01001394">
    <property type="protein sequence ID" value="SUZ79631.1"/>
    <property type="molecule type" value="Genomic_DNA"/>
</dbReference>
<accession>A0A381QJV9</accession>
<dbReference type="Pfam" id="PF03737">
    <property type="entry name" value="RraA-like"/>
    <property type="match status" value="1"/>
</dbReference>
<dbReference type="SUPFAM" id="SSF89562">
    <property type="entry name" value="RraA-like"/>
    <property type="match status" value="1"/>
</dbReference>
<dbReference type="Gene3D" id="3.50.30.40">
    <property type="entry name" value="Ribonuclease E inhibitor RraA/RraA-like"/>
    <property type="match status" value="1"/>
</dbReference>
<sequence>MRANLSLIPLILLISTGTTQAQVSYNQEFAPDVPAPAGFRANRTSYSAIMDVLGKNQTEISAEKLEQLKSVPLEVIFGAVGDYRLNYATGFKNTQPGERLVGRALTMRFLPPRPDFTRAANQLAEEGNWDRRYYARAAEEANPNDVIVAELGGSEGHNLFGDMGATGIQMRGAAGVIIDGGMRDPIGLQDDRFREFPILHKFSDPHTTSWLGAEFNTPVRIGGVTVLPGDIVIGDDGGVFFFPPELVEVVLEYAASVETREAFQLELLEDQSYRFRDVYPLAPPLQEELRQRQSN</sequence>
<dbReference type="InterPro" id="IPR005493">
    <property type="entry name" value="RraA/RraA-like"/>
</dbReference>
<gene>
    <name evidence="1" type="ORF">METZ01_LOCUS32485</name>
</gene>
<proteinExistence type="predicted"/>
<organism evidence="1">
    <name type="scientific">marine metagenome</name>
    <dbReference type="NCBI Taxonomy" id="408172"/>
    <lineage>
        <taxon>unclassified sequences</taxon>
        <taxon>metagenomes</taxon>
        <taxon>ecological metagenomes</taxon>
    </lineage>
</organism>
<dbReference type="PANTHER" id="PTHR33254">
    <property type="entry name" value="4-HYDROXY-4-METHYL-2-OXOGLUTARATE ALDOLASE 3-RELATED"/>
    <property type="match status" value="1"/>
</dbReference>
<protein>
    <recommendedName>
        <fullName evidence="2">Dimethylmenaquinone methyltransferase</fullName>
    </recommendedName>
</protein>
<dbReference type="CDD" id="cd16841">
    <property type="entry name" value="RraA_family"/>
    <property type="match status" value="1"/>
</dbReference>
<reference evidence="1" key="1">
    <citation type="submission" date="2018-05" db="EMBL/GenBank/DDBJ databases">
        <authorList>
            <person name="Lanie J.A."/>
            <person name="Ng W.-L."/>
            <person name="Kazmierczak K.M."/>
            <person name="Andrzejewski T.M."/>
            <person name="Davidsen T.M."/>
            <person name="Wayne K.J."/>
            <person name="Tettelin H."/>
            <person name="Glass J.I."/>
            <person name="Rusch D."/>
            <person name="Podicherti R."/>
            <person name="Tsui H.-C.T."/>
            <person name="Winkler M.E."/>
        </authorList>
    </citation>
    <scope>NUCLEOTIDE SEQUENCE</scope>
</reference>